<comment type="caution">
    <text evidence="2">The sequence shown here is derived from an EMBL/GenBank/DDBJ whole genome shotgun (WGS) entry which is preliminary data.</text>
</comment>
<dbReference type="Gene3D" id="3.60.21.10">
    <property type="match status" value="1"/>
</dbReference>
<dbReference type="InterPro" id="IPR004843">
    <property type="entry name" value="Calcineurin-like_PHP"/>
</dbReference>
<evidence type="ECO:0000313" key="2">
    <source>
        <dbReference type="EMBL" id="PMP67351.1"/>
    </source>
</evidence>
<evidence type="ECO:0000259" key="1">
    <source>
        <dbReference type="Pfam" id="PF00149"/>
    </source>
</evidence>
<dbReference type="InterPro" id="IPR029052">
    <property type="entry name" value="Metallo-depent_PP-like"/>
</dbReference>
<organism evidence="2 3">
    <name type="scientific">Caldisericum exile</name>
    <dbReference type="NCBI Taxonomy" id="693075"/>
    <lineage>
        <taxon>Bacteria</taxon>
        <taxon>Pseudomonadati</taxon>
        <taxon>Caldisericota/Cryosericota group</taxon>
        <taxon>Caldisericota</taxon>
        <taxon>Caldisericia</taxon>
        <taxon>Caldisericales</taxon>
        <taxon>Caldisericaceae</taxon>
        <taxon>Caldisericum</taxon>
    </lineage>
</organism>
<dbReference type="CDD" id="cd07385">
    <property type="entry name" value="MPP_YkuE_C"/>
    <property type="match status" value="1"/>
</dbReference>
<dbReference type="RefSeq" id="WP_424586651.1">
    <property type="nucleotide sequence ID" value="NZ_JBNAUB010000006.1"/>
</dbReference>
<dbReference type="EMBL" id="PNIL01000049">
    <property type="protein sequence ID" value="PMP67351.1"/>
    <property type="molecule type" value="Genomic_DNA"/>
</dbReference>
<dbReference type="PANTHER" id="PTHR31302">
    <property type="entry name" value="TRANSMEMBRANE PROTEIN WITH METALLOPHOSPHOESTERASE DOMAIN-RELATED"/>
    <property type="match status" value="1"/>
</dbReference>
<dbReference type="SUPFAM" id="SSF56300">
    <property type="entry name" value="Metallo-dependent phosphatases"/>
    <property type="match status" value="1"/>
</dbReference>
<accession>A0A2J6WEC3</accession>
<gene>
    <name evidence="2" type="ORF">C0189_03275</name>
</gene>
<dbReference type="InterPro" id="IPR051158">
    <property type="entry name" value="Metallophosphoesterase_sf"/>
</dbReference>
<dbReference type="Proteomes" id="UP000237040">
    <property type="component" value="Unassembled WGS sequence"/>
</dbReference>
<proteinExistence type="predicted"/>
<protein>
    <recommendedName>
        <fullName evidence="1">Calcineurin-like phosphoesterase domain-containing protein</fullName>
    </recommendedName>
</protein>
<dbReference type="Pfam" id="PF00149">
    <property type="entry name" value="Metallophos"/>
    <property type="match status" value="1"/>
</dbReference>
<dbReference type="GO" id="GO:0016787">
    <property type="term" value="F:hydrolase activity"/>
    <property type="evidence" value="ECO:0007669"/>
    <property type="project" value="InterPro"/>
</dbReference>
<dbReference type="AlphaFoldDB" id="A0A2J6WEC3"/>
<feature type="domain" description="Calcineurin-like phosphoesterase" evidence="1">
    <location>
        <begin position="38"/>
        <end position="198"/>
    </location>
</feature>
<reference evidence="2 3" key="1">
    <citation type="submission" date="2018-01" db="EMBL/GenBank/DDBJ databases">
        <title>Metagenomic assembled genomes from two thermal pools in the Uzon Caldera, Kamchatka, Russia.</title>
        <authorList>
            <person name="Wilkins L."/>
            <person name="Ettinger C."/>
        </authorList>
    </citation>
    <scope>NUCLEOTIDE SEQUENCE [LARGE SCALE GENOMIC DNA]</scope>
    <source>
        <strain evidence="2">ZAV-07</strain>
    </source>
</reference>
<sequence>MIFRLIFALIFLILLYGYFIERFLVQKTKIAFNNSFNIKFAHITDLHFSRETKRERRILAILKEESPDIIFITGDVVNYREEFVAYFYLKKIKELGKPVYFVFGNWDYKIKDFKKLKTDLKNLEITVLEDENTVYTKNGQKVNIVGVNDPYTKRANLKKAVSGIDKSLYTILLSHSPDIFYEAKEKSINLVLCGHTHGGQIKFPFIKFALFVPSRYGSRFLCGLFREGNTTMYVNRGIGESRLPIRIFARPEILIGTI</sequence>
<evidence type="ECO:0000313" key="3">
    <source>
        <dbReference type="Proteomes" id="UP000237040"/>
    </source>
</evidence>
<dbReference type="PANTHER" id="PTHR31302:SF0">
    <property type="entry name" value="TRANSMEMBRANE PROTEIN WITH METALLOPHOSPHOESTERASE DOMAIN"/>
    <property type="match status" value="1"/>
</dbReference>
<name>A0A2J6WEC3_9BACT</name>